<reference evidence="5" key="1">
    <citation type="submission" date="2016-11" db="EMBL/GenBank/DDBJ databases">
        <authorList>
            <person name="Varghese N."/>
            <person name="Submissions S."/>
        </authorList>
    </citation>
    <scope>NUCLEOTIDE SEQUENCE [LARGE SCALE GENOMIC DNA]</scope>
    <source>
        <strain evidence="5">DSM 17957</strain>
    </source>
</reference>
<evidence type="ECO:0000259" key="2">
    <source>
        <dbReference type="Pfam" id="PF00156"/>
    </source>
</evidence>
<dbReference type="InterPro" id="IPR051910">
    <property type="entry name" value="ComF/GntX_DNA_util-trans"/>
</dbReference>
<dbReference type="CDD" id="cd06223">
    <property type="entry name" value="PRTases_typeI"/>
    <property type="match status" value="1"/>
</dbReference>
<dbReference type="Pfam" id="PF18912">
    <property type="entry name" value="DZR_2"/>
    <property type="match status" value="1"/>
</dbReference>
<dbReference type="AlphaFoldDB" id="A0A1M6CLB7"/>
<dbReference type="EMBL" id="FQZV01000004">
    <property type="protein sequence ID" value="SHI61807.1"/>
    <property type="molecule type" value="Genomic_DNA"/>
</dbReference>
<sequence>MKSYKVLWELIDGLLDFIYPRNIECILCGTAVEKTEKYSLCTACKCQIHFVNKECKKCGKPLEEMYLPDTCHDCMLTNHFFTAGYACVAYDEEIKKLIYRLKYGGQRYLAYHMAEMMAAKIRQKKLEQIDWIIPVPLHINKKRQRGFNQSEIIGQYISRQMGWPLDRENLIRIKDTATQNKLSKEERKINMKNAFQILDPSKIKAKKILLIDDIYTTGSTLDSCSKELLRAGAKDIYVITFAAGKNL</sequence>
<organism evidence="4 5">
    <name type="scientific">Geosporobacter subterraneus DSM 17957</name>
    <dbReference type="NCBI Taxonomy" id="1121919"/>
    <lineage>
        <taxon>Bacteria</taxon>
        <taxon>Bacillati</taxon>
        <taxon>Bacillota</taxon>
        <taxon>Clostridia</taxon>
        <taxon>Peptostreptococcales</taxon>
        <taxon>Thermotaleaceae</taxon>
        <taxon>Geosporobacter</taxon>
    </lineage>
</organism>
<dbReference type="SUPFAM" id="SSF53271">
    <property type="entry name" value="PRTase-like"/>
    <property type="match status" value="1"/>
</dbReference>
<evidence type="ECO:0000256" key="1">
    <source>
        <dbReference type="ARBA" id="ARBA00008007"/>
    </source>
</evidence>
<evidence type="ECO:0000313" key="5">
    <source>
        <dbReference type="Proteomes" id="UP000184536"/>
    </source>
</evidence>
<dbReference type="Pfam" id="PF00156">
    <property type="entry name" value="Pribosyltran"/>
    <property type="match status" value="1"/>
</dbReference>
<evidence type="ECO:0000313" key="4">
    <source>
        <dbReference type="EMBL" id="SHI61807.1"/>
    </source>
</evidence>
<dbReference type="PANTHER" id="PTHR47505:SF1">
    <property type="entry name" value="DNA UTILIZATION PROTEIN YHGH"/>
    <property type="match status" value="1"/>
</dbReference>
<dbReference type="OrthoDB" id="9779910at2"/>
<feature type="domain" description="Double zinc ribbon" evidence="3">
    <location>
        <begin position="14"/>
        <end position="75"/>
    </location>
</feature>
<dbReference type="InterPro" id="IPR044005">
    <property type="entry name" value="DZR_2"/>
</dbReference>
<gene>
    <name evidence="4" type="ORF">SAMN02745975_00254</name>
</gene>
<protein>
    <submittedName>
        <fullName evidence="4">ComF family protein</fullName>
    </submittedName>
</protein>
<dbReference type="PANTHER" id="PTHR47505">
    <property type="entry name" value="DNA UTILIZATION PROTEIN YHGH"/>
    <property type="match status" value="1"/>
</dbReference>
<keyword evidence="5" id="KW-1185">Reference proteome</keyword>
<proteinExistence type="inferred from homology"/>
<dbReference type="Gene3D" id="3.40.50.2020">
    <property type="match status" value="1"/>
</dbReference>
<evidence type="ECO:0000259" key="3">
    <source>
        <dbReference type="Pfam" id="PF18912"/>
    </source>
</evidence>
<accession>A0A1M6CLB7</accession>
<dbReference type="InterPro" id="IPR029057">
    <property type="entry name" value="PRTase-like"/>
</dbReference>
<dbReference type="STRING" id="1121919.SAMN02745975_00254"/>
<feature type="domain" description="Phosphoribosyltransferase" evidence="2">
    <location>
        <begin position="187"/>
        <end position="243"/>
    </location>
</feature>
<name>A0A1M6CLB7_9FIRM</name>
<comment type="similarity">
    <text evidence="1">Belongs to the ComF/GntX family.</text>
</comment>
<dbReference type="RefSeq" id="WP_110939558.1">
    <property type="nucleotide sequence ID" value="NZ_FQZV01000004.1"/>
</dbReference>
<dbReference type="InterPro" id="IPR000836">
    <property type="entry name" value="PRTase_dom"/>
</dbReference>
<dbReference type="Proteomes" id="UP000184536">
    <property type="component" value="Unassembled WGS sequence"/>
</dbReference>